<evidence type="ECO:0000256" key="10">
    <source>
        <dbReference type="ARBA" id="ARBA00023012"/>
    </source>
</evidence>
<dbReference type="InterPro" id="IPR000014">
    <property type="entry name" value="PAS"/>
</dbReference>
<evidence type="ECO:0000256" key="4">
    <source>
        <dbReference type="ARBA" id="ARBA00022475"/>
    </source>
</evidence>
<dbReference type="InterPro" id="IPR036890">
    <property type="entry name" value="HATPase_C_sf"/>
</dbReference>
<dbReference type="InterPro" id="IPR000700">
    <property type="entry name" value="PAS-assoc_C"/>
</dbReference>
<dbReference type="Pfam" id="PF00989">
    <property type="entry name" value="PAS"/>
    <property type="match status" value="1"/>
</dbReference>
<keyword evidence="12" id="KW-0175">Coiled coil</keyword>
<dbReference type="Gene3D" id="3.30.565.10">
    <property type="entry name" value="Histidine kinase-like ATPase, C-terminal domain"/>
    <property type="match status" value="1"/>
</dbReference>
<sequence length="632" mass="71193">MNPLPNCENIDNFNIWSEIVKQSVDSIVVTDTNSAIIYMNKAAEHLFGWSFEELKGRKTDVFNAEQMSEEIQKEIYDTVASGKIYNGELLNKKKDGTYFYVQIRISPIYDKKGNIIAYMGSQRDITNLKQTEKRLQQEREFLEKLIQTSPVAIHGTDTNSNVIIWNESSEKIFGWSREEVIGEFLPTVPEENIDEHLSLRNRVLAGETITGYEVCRLRKDGSYLYGSLSVAPMYDQKGNIFGIMANMEDITEKKQYEYKLKEAFNQLESIHFNLPISVWSATVDETGDFVDTYISEGVNELLALPPNTIGNDFKAFLNYVKPHYLPEIKDKFEEGIKNPGKVVSFEYEVINGSGVTRWFLSSGRAQEENGTVKVYGSTIDITKNKNAEKSLINAKLLAENANRAKTEFLANVSHELRTPLNAIIGFSQILSTNKSGNLNDKELKYVSNILKSGNHLLELINKILDISKLQAGKQDLEIEYVDFAEICEDIKPFIDPLIAKKNLSFECILDCTDTNIKADKTKMLQIMHNLLGNAIKFTPENGSIAINARCIGDNFQVSVKDTGIGIPEASHKDIFHSFKQVDSSATRKYEGTGLGLALVKEYIEMHGGDIWVESEVGKGSTFTFVIPQNQSS</sequence>
<evidence type="ECO:0000313" key="16">
    <source>
        <dbReference type="EMBL" id="ADE37491.1"/>
    </source>
</evidence>
<dbReference type="CDD" id="cd00082">
    <property type="entry name" value="HisKA"/>
    <property type="match status" value="1"/>
</dbReference>
<evidence type="ECO:0000256" key="12">
    <source>
        <dbReference type="SAM" id="Coils"/>
    </source>
</evidence>
<accession>D5E8K3</accession>
<dbReference type="Pfam" id="PF13426">
    <property type="entry name" value="PAS_9"/>
    <property type="match status" value="1"/>
</dbReference>
<dbReference type="SMART" id="SM00387">
    <property type="entry name" value="HATPase_c"/>
    <property type="match status" value="1"/>
</dbReference>
<feature type="coiled-coil region" evidence="12">
    <location>
        <begin position="118"/>
        <end position="148"/>
    </location>
</feature>
<dbReference type="NCBIfam" id="TIGR00229">
    <property type="entry name" value="sensory_box"/>
    <property type="match status" value="2"/>
</dbReference>
<evidence type="ECO:0000256" key="1">
    <source>
        <dbReference type="ARBA" id="ARBA00000085"/>
    </source>
</evidence>
<keyword evidence="10" id="KW-0902">Two-component regulatory system</keyword>
<gene>
    <name evidence="16" type="ordered locus">Mmah_1998</name>
</gene>
<dbReference type="InterPro" id="IPR004358">
    <property type="entry name" value="Sig_transdc_His_kin-like_C"/>
</dbReference>
<dbReference type="PANTHER" id="PTHR43047:SF72">
    <property type="entry name" value="OSMOSENSING HISTIDINE PROTEIN KINASE SLN1"/>
    <property type="match status" value="1"/>
</dbReference>
<evidence type="ECO:0000256" key="7">
    <source>
        <dbReference type="ARBA" id="ARBA00022741"/>
    </source>
</evidence>
<dbReference type="GO" id="GO:0006355">
    <property type="term" value="P:regulation of DNA-templated transcription"/>
    <property type="evidence" value="ECO:0007669"/>
    <property type="project" value="InterPro"/>
</dbReference>
<dbReference type="SMART" id="SM00091">
    <property type="entry name" value="PAS"/>
    <property type="match status" value="2"/>
</dbReference>
<dbReference type="STRING" id="547558.Mmah_1998"/>
<evidence type="ECO:0000256" key="11">
    <source>
        <dbReference type="ARBA" id="ARBA00023136"/>
    </source>
</evidence>
<dbReference type="InterPro" id="IPR035965">
    <property type="entry name" value="PAS-like_dom_sf"/>
</dbReference>
<dbReference type="PANTHER" id="PTHR43047">
    <property type="entry name" value="TWO-COMPONENT HISTIDINE PROTEIN KINASE"/>
    <property type="match status" value="1"/>
</dbReference>
<dbReference type="KEGG" id="mmh:Mmah_1998"/>
<name>D5E8K3_METMS</name>
<dbReference type="HOGENOM" id="CLU_000445_114_71_2"/>
<evidence type="ECO:0000256" key="2">
    <source>
        <dbReference type="ARBA" id="ARBA00004236"/>
    </source>
</evidence>
<proteinExistence type="predicted"/>
<evidence type="ECO:0000256" key="5">
    <source>
        <dbReference type="ARBA" id="ARBA00022553"/>
    </source>
</evidence>
<dbReference type="InterPro" id="IPR005467">
    <property type="entry name" value="His_kinase_dom"/>
</dbReference>
<comment type="subcellular location">
    <subcellularLocation>
        <location evidence="2">Cell membrane</location>
    </subcellularLocation>
</comment>
<dbReference type="SMART" id="SM00086">
    <property type="entry name" value="PAC"/>
    <property type="match status" value="3"/>
</dbReference>
<dbReference type="CDD" id="cd16922">
    <property type="entry name" value="HATPase_EvgS-ArcB-TorS-like"/>
    <property type="match status" value="1"/>
</dbReference>
<comment type="catalytic activity">
    <reaction evidence="1">
        <text>ATP + protein L-histidine = ADP + protein N-phospho-L-histidine.</text>
        <dbReference type="EC" id="2.7.13.3"/>
    </reaction>
</comment>
<evidence type="ECO:0000256" key="3">
    <source>
        <dbReference type="ARBA" id="ARBA00012438"/>
    </source>
</evidence>
<evidence type="ECO:0000256" key="9">
    <source>
        <dbReference type="ARBA" id="ARBA00022840"/>
    </source>
</evidence>
<dbReference type="PROSITE" id="PS50112">
    <property type="entry name" value="PAS"/>
    <property type="match status" value="2"/>
</dbReference>
<keyword evidence="4" id="KW-1003">Cell membrane</keyword>
<dbReference type="InterPro" id="IPR036097">
    <property type="entry name" value="HisK_dim/P_sf"/>
</dbReference>
<dbReference type="SUPFAM" id="SSF55785">
    <property type="entry name" value="PYP-like sensor domain (PAS domain)"/>
    <property type="match status" value="3"/>
</dbReference>
<dbReference type="RefSeq" id="WP_013038433.1">
    <property type="nucleotide sequence ID" value="NC_014002.1"/>
</dbReference>
<feature type="domain" description="PAS" evidence="14">
    <location>
        <begin position="12"/>
        <end position="82"/>
    </location>
</feature>
<dbReference type="OrthoDB" id="121164at2157"/>
<evidence type="ECO:0000259" key="15">
    <source>
        <dbReference type="PROSITE" id="PS50113"/>
    </source>
</evidence>
<reference evidence="16 17" key="1">
    <citation type="submission" date="2010-03" db="EMBL/GenBank/DDBJ databases">
        <title>The complete genome of Methanohalophilus mahii DSM 5219.</title>
        <authorList>
            <consortium name="US DOE Joint Genome Institute (JGI-PGF)"/>
            <person name="Lucas S."/>
            <person name="Copeland A."/>
            <person name="Lapidus A."/>
            <person name="Glavina del Rio T."/>
            <person name="Dalin E."/>
            <person name="Tice H."/>
            <person name="Bruce D."/>
            <person name="Goodwin L."/>
            <person name="Pitluck S."/>
            <person name="Kyrpides N."/>
            <person name="Mavromatis K."/>
            <person name="Ivanova N."/>
            <person name="Lykidis A."/>
            <person name="Saunders E."/>
            <person name="Brettin T."/>
            <person name="Detter J.C."/>
            <person name="Han C."/>
            <person name="Land M."/>
            <person name="Hauser L."/>
            <person name="Markowitz V."/>
            <person name="Cheng J.-F."/>
            <person name="Hugenholtz P."/>
            <person name="Woyke T."/>
            <person name="Wu D."/>
            <person name="Spring S."/>
            <person name="Schneider S."/>
            <person name="Schroeder M."/>
            <person name="Klenk H.-P."/>
            <person name="Eisen J.A."/>
        </authorList>
    </citation>
    <scope>NUCLEOTIDE SEQUENCE [LARGE SCALE GENOMIC DNA]</scope>
    <source>
        <strain evidence="17">ATCC 35705 / DSM 5219 / SLP</strain>
    </source>
</reference>
<dbReference type="InterPro" id="IPR003661">
    <property type="entry name" value="HisK_dim/P_dom"/>
</dbReference>
<dbReference type="GO" id="GO:0009927">
    <property type="term" value="F:histidine phosphotransfer kinase activity"/>
    <property type="evidence" value="ECO:0007669"/>
    <property type="project" value="TreeGrafter"/>
</dbReference>
<keyword evidence="11" id="KW-0472">Membrane</keyword>
<dbReference type="FunFam" id="3.30.565.10:FF:000023">
    <property type="entry name" value="PAS domain-containing sensor histidine kinase"/>
    <property type="match status" value="1"/>
</dbReference>
<dbReference type="AlphaFoldDB" id="D5E8K3"/>
<dbReference type="PROSITE" id="PS50109">
    <property type="entry name" value="HIS_KIN"/>
    <property type="match status" value="1"/>
</dbReference>
<keyword evidence="5" id="KW-0597">Phosphoprotein</keyword>
<dbReference type="Proteomes" id="UP000001059">
    <property type="component" value="Chromosome"/>
</dbReference>
<dbReference type="Pfam" id="PF08447">
    <property type="entry name" value="PAS_3"/>
    <property type="match status" value="1"/>
</dbReference>
<feature type="domain" description="Histidine kinase" evidence="13">
    <location>
        <begin position="411"/>
        <end position="630"/>
    </location>
</feature>
<dbReference type="SUPFAM" id="SSF47384">
    <property type="entry name" value="Homodimeric domain of signal transducing histidine kinase"/>
    <property type="match status" value="1"/>
</dbReference>
<evidence type="ECO:0000256" key="8">
    <source>
        <dbReference type="ARBA" id="ARBA00022777"/>
    </source>
</evidence>
<dbReference type="Pfam" id="PF02518">
    <property type="entry name" value="HATPase_c"/>
    <property type="match status" value="1"/>
</dbReference>
<keyword evidence="7" id="KW-0547">Nucleotide-binding</keyword>
<dbReference type="PROSITE" id="PS50113">
    <property type="entry name" value="PAC"/>
    <property type="match status" value="3"/>
</dbReference>
<dbReference type="InterPro" id="IPR013767">
    <property type="entry name" value="PAS_fold"/>
</dbReference>
<evidence type="ECO:0000313" key="17">
    <source>
        <dbReference type="Proteomes" id="UP000001059"/>
    </source>
</evidence>
<dbReference type="InterPro" id="IPR013655">
    <property type="entry name" value="PAS_fold_3"/>
</dbReference>
<dbReference type="SUPFAM" id="SSF55874">
    <property type="entry name" value="ATPase domain of HSP90 chaperone/DNA topoisomerase II/histidine kinase"/>
    <property type="match status" value="1"/>
</dbReference>
<dbReference type="FunFam" id="1.10.287.130:FF:000038">
    <property type="entry name" value="Sensory transduction histidine kinase"/>
    <property type="match status" value="1"/>
</dbReference>
<evidence type="ECO:0000259" key="14">
    <source>
        <dbReference type="PROSITE" id="PS50112"/>
    </source>
</evidence>
<dbReference type="EMBL" id="CP001994">
    <property type="protein sequence ID" value="ADE37491.1"/>
    <property type="molecule type" value="Genomic_DNA"/>
</dbReference>
<dbReference type="CDD" id="cd00130">
    <property type="entry name" value="PAS"/>
    <property type="match status" value="2"/>
</dbReference>
<dbReference type="GO" id="GO:0000155">
    <property type="term" value="F:phosphorelay sensor kinase activity"/>
    <property type="evidence" value="ECO:0007669"/>
    <property type="project" value="InterPro"/>
</dbReference>
<dbReference type="Gene3D" id="3.30.450.20">
    <property type="entry name" value="PAS domain"/>
    <property type="match status" value="3"/>
</dbReference>
<dbReference type="GeneID" id="25394410"/>
<feature type="domain" description="PAC" evidence="15">
    <location>
        <begin position="210"/>
        <end position="262"/>
    </location>
</feature>
<dbReference type="InterPro" id="IPR003594">
    <property type="entry name" value="HATPase_dom"/>
</dbReference>
<dbReference type="InterPro" id="IPR001610">
    <property type="entry name" value="PAC"/>
</dbReference>
<feature type="domain" description="PAS" evidence="14">
    <location>
        <begin position="138"/>
        <end position="207"/>
    </location>
</feature>
<keyword evidence="8 16" id="KW-0418">Kinase</keyword>
<organism evidence="16 17">
    <name type="scientific">Methanohalophilus mahii (strain ATCC 35705 / DSM 5219 / SLP)</name>
    <dbReference type="NCBI Taxonomy" id="547558"/>
    <lineage>
        <taxon>Archaea</taxon>
        <taxon>Methanobacteriati</taxon>
        <taxon>Methanobacteriota</taxon>
        <taxon>Stenosarchaea group</taxon>
        <taxon>Methanomicrobia</taxon>
        <taxon>Methanosarcinales</taxon>
        <taxon>Methanosarcinaceae</taxon>
        <taxon>Methanohalophilus</taxon>
    </lineage>
</organism>
<feature type="domain" description="PAC" evidence="15">
    <location>
        <begin position="343"/>
        <end position="393"/>
    </location>
</feature>
<keyword evidence="9" id="KW-0067">ATP-binding</keyword>
<protein>
    <recommendedName>
        <fullName evidence="3">histidine kinase</fullName>
        <ecNumber evidence="3">2.7.13.3</ecNumber>
    </recommendedName>
</protein>
<dbReference type="SMART" id="SM00388">
    <property type="entry name" value="HisKA"/>
    <property type="match status" value="1"/>
</dbReference>
<dbReference type="PRINTS" id="PR00344">
    <property type="entry name" value="BCTRLSENSOR"/>
</dbReference>
<evidence type="ECO:0000259" key="13">
    <source>
        <dbReference type="PROSITE" id="PS50109"/>
    </source>
</evidence>
<keyword evidence="6" id="KW-0808">Transferase</keyword>
<dbReference type="Pfam" id="PF00512">
    <property type="entry name" value="HisKA"/>
    <property type="match status" value="1"/>
</dbReference>
<dbReference type="GO" id="GO:0005886">
    <property type="term" value="C:plasma membrane"/>
    <property type="evidence" value="ECO:0007669"/>
    <property type="project" value="UniProtKB-SubCell"/>
</dbReference>
<keyword evidence="17" id="KW-1185">Reference proteome</keyword>
<dbReference type="GO" id="GO:0005524">
    <property type="term" value="F:ATP binding"/>
    <property type="evidence" value="ECO:0007669"/>
    <property type="project" value="UniProtKB-KW"/>
</dbReference>
<dbReference type="EC" id="2.7.13.3" evidence="3"/>
<feature type="domain" description="PAC" evidence="15">
    <location>
        <begin position="85"/>
        <end position="137"/>
    </location>
</feature>
<dbReference type="Gene3D" id="1.10.287.130">
    <property type="match status" value="1"/>
</dbReference>
<evidence type="ECO:0000256" key="6">
    <source>
        <dbReference type="ARBA" id="ARBA00022679"/>
    </source>
</evidence>